<comment type="subcellular location">
    <subcellularLocation>
        <location evidence="1">Membrane</location>
        <topology evidence="1">Single-pass membrane protein</topology>
    </subcellularLocation>
</comment>
<proteinExistence type="inferred from homology"/>
<name>A0A511V013_9BACI</name>
<keyword evidence="6" id="KW-0175">Coiled coil</keyword>
<comment type="caution">
    <text evidence="8">The sequence shown here is derived from an EMBL/GenBank/DDBJ whole genome shotgun (WGS) entry which is preliminary data.</text>
</comment>
<reference evidence="8 9" key="1">
    <citation type="submission" date="2019-07" db="EMBL/GenBank/DDBJ databases">
        <title>Whole genome shotgun sequence of Cerasibacillus quisquiliarum NBRC 102429.</title>
        <authorList>
            <person name="Hosoyama A."/>
            <person name="Uohara A."/>
            <person name="Ohji S."/>
            <person name="Ichikawa N."/>
        </authorList>
    </citation>
    <scope>NUCLEOTIDE SEQUENCE [LARGE SCALE GENOMIC DNA]</scope>
    <source>
        <strain evidence="8 9">NBRC 102429</strain>
    </source>
</reference>
<evidence type="ECO:0000256" key="7">
    <source>
        <dbReference type="SAM" id="Phobius"/>
    </source>
</evidence>
<keyword evidence="5 7" id="KW-0472">Membrane</keyword>
<dbReference type="EMBL" id="BJXW01000035">
    <property type="protein sequence ID" value="GEN32247.1"/>
    <property type="molecule type" value="Genomic_DNA"/>
</dbReference>
<dbReference type="InterPro" id="IPR023353">
    <property type="entry name" value="LemA-like_dom_sf"/>
</dbReference>
<evidence type="ECO:0000313" key="8">
    <source>
        <dbReference type="EMBL" id="GEN32247.1"/>
    </source>
</evidence>
<dbReference type="Proteomes" id="UP000321491">
    <property type="component" value="Unassembled WGS sequence"/>
</dbReference>
<evidence type="ECO:0000256" key="4">
    <source>
        <dbReference type="ARBA" id="ARBA00022989"/>
    </source>
</evidence>
<dbReference type="PANTHER" id="PTHR34478">
    <property type="entry name" value="PROTEIN LEMA"/>
    <property type="match status" value="1"/>
</dbReference>
<evidence type="ECO:0000256" key="5">
    <source>
        <dbReference type="ARBA" id="ARBA00023136"/>
    </source>
</evidence>
<accession>A0A511V013</accession>
<protein>
    <submittedName>
        <fullName evidence="8">LemA protein</fullName>
    </submittedName>
</protein>
<dbReference type="Gene3D" id="1.20.1440.20">
    <property type="entry name" value="LemA-like domain"/>
    <property type="match status" value="1"/>
</dbReference>
<evidence type="ECO:0000256" key="1">
    <source>
        <dbReference type="ARBA" id="ARBA00004167"/>
    </source>
</evidence>
<sequence length="183" mass="21363">MIIGIVIGVVLLLLILMYNRMKRYDIQVERAFGDLDAFLMKRVDQLDNLIQTARVATDKEMELVENVAGLRSRIVNATSIDEKVAAHINLQSELPMFYRTMEAYPEVKFHENYMLIQRSINEIEEQIQAARRNYNEHVRIYNTAITTFPSVIIAPLLGFKKKKMFEISPVQRQNVDVKELFNR</sequence>
<keyword evidence="9" id="KW-1185">Reference proteome</keyword>
<feature type="coiled-coil region" evidence="6">
    <location>
        <begin position="113"/>
        <end position="140"/>
    </location>
</feature>
<evidence type="ECO:0000256" key="2">
    <source>
        <dbReference type="ARBA" id="ARBA00008854"/>
    </source>
</evidence>
<dbReference type="Pfam" id="PF04011">
    <property type="entry name" value="LemA"/>
    <property type="match status" value="1"/>
</dbReference>
<keyword evidence="3 7" id="KW-0812">Transmembrane</keyword>
<feature type="transmembrane region" description="Helical" evidence="7">
    <location>
        <begin position="140"/>
        <end position="159"/>
    </location>
</feature>
<dbReference type="AlphaFoldDB" id="A0A511V013"/>
<dbReference type="GO" id="GO:0016020">
    <property type="term" value="C:membrane"/>
    <property type="evidence" value="ECO:0007669"/>
    <property type="project" value="UniProtKB-SubCell"/>
</dbReference>
<evidence type="ECO:0000256" key="3">
    <source>
        <dbReference type="ARBA" id="ARBA00022692"/>
    </source>
</evidence>
<dbReference type="PANTHER" id="PTHR34478:SF1">
    <property type="entry name" value="PROTEIN LEMA"/>
    <property type="match status" value="1"/>
</dbReference>
<dbReference type="RefSeq" id="WP_170226728.1">
    <property type="nucleotide sequence ID" value="NZ_BJXW01000035.1"/>
</dbReference>
<gene>
    <name evidence="8" type="ORF">CQU01_24850</name>
</gene>
<organism evidence="8 9">
    <name type="scientific">Cerasibacillus quisquiliarum</name>
    <dbReference type="NCBI Taxonomy" id="227865"/>
    <lineage>
        <taxon>Bacteria</taxon>
        <taxon>Bacillati</taxon>
        <taxon>Bacillota</taxon>
        <taxon>Bacilli</taxon>
        <taxon>Bacillales</taxon>
        <taxon>Bacillaceae</taxon>
        <taxon>Cerasibacillus</taxon>
    </lineage>
</organism>
<dbReference type="InterPro" id="IPR007156">
    <property type="entry name" value="MamQ_LemA"/>
</dbReference>
<dbReference type="SUPFAM" id="SSF140478">
    <property type="entry name" value="LemA-like"/>
    <property type="match status" value="1"/>
</dbReference>
<comment type="similarity">
    <text evidence="2">Belongs to the LemA family.</text>
</comment>
<evidence type="ECO:0000256" key="6">
    <source>
        <dbReference type="SAM" id="Coils"/>
    </source>
</evidence>
<evidence type="ECO:0000313" key="9">
    <source>
        <dbReference type="Proteomes" id="UP000321491"/>
    </source>
</evidence>
<keyword evidence="4 7" id="KW-1133">Transmembrane helix</keyword>